<dbReference type="Pfam" id="PF20316">
    <property type="entry name" value="DUF6612"/>
    <property type="match status" value="1"/>
</dbReference>
<dbReference type="Proteomes" id="UP000295632">
    <property type="component" value="Unassembled WGS sequence"/>
</dbReference>
<gene>
    <name evidence="2" type="ORF">EV213_10615</name>
</gene>
<keyword evidence="1" id="KW-0732">Signal</keyword>
<keyword evidence="3" id="KW-1185">Reference proteome</keyword>
<feature type="signal peptide" evidence="1">
    <location>
        <begin position="1"/>
        <end position="21"/>
    </location>
</feature>
<dbReference type="Gene3D" id="2.50.20.20">
    <property type="match status" value="1"/>
</dbReference>
<protein>
    <recommendedName>
        <fullName evidence="4">Sporulation and spore germination protein</fullName>
    </recommendedName>
</protein>
<dbReference type="RefSeq" id="WP_133580125.1">
    <property type="nucleotide sequence ID" value="NZ_SNYJ01000006.1"/>
</dbReference>
<dbReference type="PROSITE" id="PS51257">
    <property type="entry name" value="PROKAR_LIPOPROTEIN"/>
    <property type="match status" value="1"/>
</dbReference>
<reference evidence="2 3" key="1">
    <citation type="submission" date="2019-03" db="EMBL/GenBank/DDBJ databases">
        <title>Genomic Encyclopedia of Type Strains, Phase IV (KMG-IV): sequencing the most valuable type-strain genomes for metagenomic binning, comparative biology and taxonomic classification.</title>
        <authorList>
            <person name="Goeker M."/>
        </authorList>
    </citation>
    <scope>NUCLEOTIDE SEQUENCE [LARGE SCALE GENOMIC DNA]</scope>
    <source>
        <strain evidence="2 3">DSM 28697</strain>
    </source>
</reference>
<evidence type="ECO:0000313" key="2">
    <source>
        <dbReference type="EMBL" id="TDQ40299.1"/>
    </source>
</evidence>
<name>A0A4R6U6I3_9BACI</name>
<feature type="chain" id="PRO_5039621446" description="Sporulation and spore germination protein" evidence="1">
    <location>
        <begin position="22"/>
        <end position="287"/>
    </location>
</feature>
<comment type="caution">
    <text evidence="2">The sequence shown here is derived from an EMBL/GenBank/DDBJ whole genome shotgun (WGS) entry which is preliminary data.</text>
</comment>
<dbReference type="InterPro" id="IPR046720">
    <property type="entry name" value="DUF6612"/>
</dbReference>
<proteinExistence type="predicted"/>
<organism evidence="2 3">
    <name type="scientific">Aureibacillus halotolerans</name>
    <dbReference type="NCBI Taxonomy" id="1508390"/>
    <lineage>
        <taxon>Bacteria</taxon>
        <taxon>Bacillati</taxon>
        <taxon>Bacillota</taxon>
        <taxon>Bacilli</taxon>
        <taxon>Bacillales</taxon>
        <taxon>Bacillaceae</taxon>
        <taxon>Aureibacillus</taxon>
    </lineage>
</organism>
<dbReference type="EMBL" id="SNYJ01000006">
    <property type="protein sequence ID" value="TDQ40299.1"/>
    <property type="molecule type" value="Genomic_DNA"/>
</dbReference>
<evidence type="ECO:0000256" key="1">
    <source>
        <dbReference type="SAM" id="SignalP"/>
    </source>
</evidence>
<sequence length="287" mass="32563">MRKKLWTYITFTLLIMLTLSACSTNMDNTQEQEQKDEPTATSIINQSIDEFNALKSLHIDVSSNQTVTFAVDSQTQNQTIDSSLAIDLVQQPDTAFHIEQNTEYPEVAEGVASETYFSDQGMFTYDPIQQAWIQIPEENYEHTLSLYKIQYNLSDELSWFTDQLTESAFLLTEKEDTFIVSFDMPEDKKKAFIERFLKHSMPADSVGNLGINYEELEVTSFTYKLTLATDTLQPQTRQMAFDISSGEDLALQHELLATYSSFGDIDSIVIPDDVIKTAQPVNSFPAS</sequence>
<accession>A0A4R6U6I3</accession>
<dbReference type="AlphaFoldDB" id="A0A4R6U6I3"/>
<evidence type="ECO:0008006" key="4">
    <source>
        <dbReference type="Google" id="ProtNLM"/>
    </source>
</evidence>
<evidence type="ECO:0000313" key="3">
    <source>
        <dbReference type="Proteomes" id="UP000295632"/>
    </source>
</evidence>
<dbReference type="OrthoDB" id="1957331at2"/>